<accession>A0A2Z4ZCU9</accession>
<feature type="region of interest" description="Disordered" evidence="1">
    <location>
        <begin position="48"/>
        <end position="77"/>
    </location>
</feature>
<dbReference type="AlphaFoldDB" id="A0A2Z4ZCU9"/>
<evidence type="ECO:0000313" key="2">
    <source>
        <dbReference type="EMBL" id="AXA61244.1"/>
    </source>
</evidence>
<evidence type="ECO:0000313" key="3">
    <source>
        <dbReference type="Proteomes" id="UP000251666"/>
    </source>
</evidence>
<dbReference type="Proteomes" id="UP000251666">
    <property type="component" value="Chromosome"/>
</dbReference>
<proteinExistence type="predicted"/>
<sequence length="77" mass="8451">MDAGLAALGHGWPFAAAHGAMPSFRHAEPRRGTEWWGKSVLLTFALFKSEPPSGRNPKQPLPKKRISPQSQKPLTYG</sequence>
<dbReference type="EMBL" id="CP022202">
    <property type="protein sequence ID" value="AXA61244.1"/>
    <property type="molecule type" value="Genomic_DNA"/>
</dbReference>
<dbReference type="KEGG" id="pthv:CE140_14000"/>
<keyword evidence="3" id="KW-1185">Reference proteome</keyword>
<evidence type="ECO:0000256" key="1">
    <source>
        <dbReference type="SAM" id="MobiDB-lite"/>
    </source>
</evidence>
<feature type="compositionally biased region" description="Polar residues" evidence="1">
    <location>
        <begin position="67"/>
        <end position="77"/>
    </location>
</feature>
<name>A0A2Z4ZCU9_9PSED</name>
<protein>
    <submittedName>
        <fullName evidence="2">Uncharacterized protein</fullName>
    </submittedName>
</protein>
<organism evidence="2 3">
    <name type="scientific">Pseudomonas thivervalensis</name>
    <dbReference type="NCBI Taxonomy" id="86265"/>
    <lineage>
        <taxon>Bacteria</taxon>
        <taxon>Pseudomonadati</taxon>
        <taxon>Pseudomonadota</taxon>
        <taxon>Gammaproteobacteria</taxon>
        <taxon>Pseudomonadales</taxon>
        <taxon>Pseudomonadaceae</taxon>
        <taxon>Pseudomonas</taxon>
    </lineage>
</organism>
<reference evidence="3" key="1">
    <citation type="journal article" date="2021" name="Front. Microbiol.">
        <title>Genomic Analysis of the 1-Aminocyclopropane-1-Carboxylate Deaminase-Producing Pseudomonas thivervalensis SC5 Reveals Its Multifaceted Roles in Soil and in Beneficial Interactions With Plants.</title>
        <authorList>
            <person name="Nascimento F.X."/>
            <person name="Uron P."/>
            <person name="Glick B.R."/>
            <person name="Giachini A."/>
            <person name="Rossi M.J."/>
        </authorList>
    </citation>
    <scope>NUCLEOTIDE SEQUENCE [LARGE SCALE GENOMIC DNA]</scope>
    <source>
        <strain evidence="3">PLM3</strain>
    </source>
</reference>
<gene>
    <name evidence="2" type="ORF">CEQ51_14555</name>
</gene>